<dbReference type="AlphaFoldDB" id="A0AAJ5F1X1"/>
<dbReference type="Proteomes" id="UP000308000">
    <property type="component" value="Unassembled WGS sequence"/>
</dbReference>
<gene>
    <name evidence="3" type="ORF">FCS05_18570</name>
    <name evidence="2" type="ORF">HNQ10_004051</name>
</gene>
<evidence type="ECO:0000313" key="3">
    <source>
        <dbReference type="EMBL" id="TLK21789.1"/>
    </source>
</evidence>
<reference evidence="3 4" key="1">
    <citation type="submission" date="2019-04" db="EMBL/GenBank/DDBJ databases">
        <title>Deinococcus metalilatus MA1002 mutant No.5.</title>
        <authorList>
            <person name="Park W."/>
            <person name="Park C."/>
        </authorList>
    </citation>
    <scope>NUCLEOTIDE SEQUENCE [LARGE SCALE GENOMIC DNA]</scope>
    <source>
        <strain evidence="3 4">MA1002-m5</strain>
    </source>
</reference>
<proteinExistence type="predicted"/>
<reference evidence="2 5" key="2">
    <citation type="submission" date="2020-08" db="EMBL/GenBank/DDBJ databases">
        <title>Genomic Encyclopedia of Type Strains, Phase IV (KMG-IV): sequencing the most valuable type-strain genomes for metagenomic binning, comparative biology and taxonomic classification.</title>
        <authorList>
            <person name="Goeker M."/>
        </authorList>
    </citation>
    <scope>NUCLEOTIDE SEQUENCE [LARGE SCALE GENOMIC DNA]</scope>
    <source>
        <strain evidence="2 5">DSM 105434</strain>
    </source>
</reference>
<evidence type="ECO:0000313" key="5">
    <source>
        <dbReference type="Proteomes" id="UP000536909"/>
    </source>
</evidence>
<feature type="region of interest" description="Disordered" evidence="1">
    <location>
        <begin position="1"/>
        <end position="20"/>
    </location>
</feature>
<protein>
    <submittedName>
        <fullName evidence="3">Uncharacterized protein</fullName>
    </submittedName>
</protein>
<organism evidence="3 4">
    <name type="scientific">Deinococcus metallilatus</name>
    <dbReference type="NCBI Taxonomy" id="1211322"/>
    <lineage>
        <taxon>Bacteria</taxon>
        <taxon>Thermotogati</taxon>
        <taxon>Deinococcota</taxon>
        <taxon>Deinococci</taxon>
        <taxon>Deinococcales</taxon>
        <taxon>Deinococcaceae</taxon>
        <taxon>Deinococcus</taxon>
    </lineage>
</organism>
<name>A0AAJ5F1X1_9DEIO</name>
<evidence type="ECO:0000313" key="4">
    <source>
        <dbReference type="Proteomes" id="UP000308000"/>
    </source>
</evidence>
<accession>A0AAJ5F1X1</accession>
<dbReference type="RefSeq" id="WP_129117453.1">
    <property type="nucleotide sequence ID" value="NZ_BSUI01000036.1"/>
</dbReference>
<evidence type="ECO:0000256" key="1">
    <source>
        <dbReference type="SAM" id="MobiDB-lite"/>
    </source>
</evidence>
<dbReference type="Proteomes" id="UP000536909">
    <property type="component" value="Unassembled WGS sequence"/>
</dbReference>
<keyword evidence="5" id="KW-1185">Reference proteome</keyword>
<dbReference type="EMBL" id="JACHFV010000019">
    <property type="protein sequence ID" value="MBB5297180.1"/>
    <property type="molecule type" value="Genomic_DNA"/>
</dbReference>
<dbReference type="EMBL" id="VBRC01000020">
    <property type="protein sequence ID" value="TLK21789.1"/>
    <property type="molecule type" value="Genomic_DNA"/>
</dbReference>
<evidence type="ECO:0000313" key="2">
    <source>
        <dbReference type="EMBL" id="MBB5297180.1"/>
    </source>
</evidence>
<comment type="caution">
    <text evidence="3">The sequence shown here is derived from an EMBL/GenBank/DDBJ whole genome shotgun (WGS) entry which is preliminary data.</text>
</comment>
<sequence>MTTRSPETEAAAERMRQRRSHLARNIRQARILVQHGRQEGQAFLDRVRRVTVEQGYLYPNPDRAAACRAFEEQHRATCRMLAANMTPDQQREPEGHSLLESSRRAADLYAELARTARY</sequence>